<dbReference type="InterPro" id="IPR002307">
    <property type="entry name" value="Tyr-tRNA-ligase"/>
</dbReference>
<feature type="domain" description="RNA-binding S4" evidence="10">
    <location>
        <begin position="343"/>
        <end position="401"/>
    </location>
</feature>
<dbReference type="GO" id="GO:0005524">
    <property type="term" value="F:ATP binding"/>
    <property type="evidence" value="ECO:0007669"/>
    <property type="project" value="UniProtKB-UniRule"/>
</dbReference>
<comment type="catalytic activity">
    <reaction evidence="7 8">
        <text>tRNA(Tyr) + L-tyrosine + ATP = L-tyrosyl-tRNA(Tyr) + AMP + diphosphate + H(+)</text>
        <dbReference type="Rhea" id="RHEA:10220"/>
        <dbReference type="Rhea" id="RHEA-COMP:9706"/>
        <dbReference type="Rhea" id="RHEA-COMP:9707"/>
        <dbReference type="ChEBI" id="CHEBI:15378"/>
        <dbReference type="ChEBI" id="CHEBI:30616"/>
        <dbReference type="ChEBI" id="CHEBI:33019"/>
        <dbReference type="ChEBI" id="CHEBI:58315"/>
        <dbReference type="ChEBI" id="CHEBI:78442"/>
        <dbReference type="ChEBI" id="CHEBI:78536"/>
        <dbReference type="ChEBI" id="CHEBI:456215"/>
        <dbReference type="EC" id="6.1.1.1"/>
    </reaction>
</comment>
<dbReference type="PRINTS" id="PR01040">
    <property type="entry name" value="TRNASYNTHTYR"/>
</dbReference>
<organism evidence="11 12">
    <name type="scientific">[Eubacterium] hominis</name>
    <dbReference type="NCBI Taxonomy" id="2764325"/>
    <lineage>
        <taxon>Bacteria</taxon>
        <taxon>Bacillati</taxon>
        <taxon>Bacillota</taxon>
        <taxon>Erysipelotrichia</taxon>
        <taxon>Erysipelotrichales</taxon>
        <taxon>Erysipelotrichaceae</taxon>
        <taxon>Amedibacillus</taxon>
    </lineage>
</organism>
<comment type="function">
    <text evidence="8">Catalyzes the attachment of tyrosine to tRNA(Tyr) in a two-step reaction: tyrosine is first activated by ATP to form Tyr-AMP and then transferred to the acceptor end of tRNA(Tyr).</text>
</comment>
<dbReference type="RefSeq" id="WP_117536411.1">
    <property type="nucleotide sequence ID" value="NZ_JAQEQC010000013.1"/>
</dbReference>
<dbReference type="InterPro" id="IPR024107">
    <property type="entry name" value="Tyr-tRNA-ligase_bac_1"/>
</dbReference>
<keyword evidence="8" id="KW-0963">Cytoplasm</keyword>
<feature type="binding site" evidence="8">
    <location>
        <position position="33"/>
    </location>
    <ligand>
        <name>L-tyrosine</name>
        <dbReference type="ChEBI" id="CHEBI:58315"/>
    </ligand>
</feature>
<keyword evidence="12" id="KW-1185">Reference proteome</keyword>
<dbReference type="KEGG" id="ehn:H9Q80_17765"/>
<keyword evidence="1 8" id="KW-0436">Ligase</keyword>
<dbReference type="EC" id="6.1.1.1" evidence="8"/>
<dbReference type="PROSITE" id="PS50889">
    <property type="entry name" value="S4"/>
    <property type="match status" value="1"/>
</dbReference>
<dbReference type="InterPro" id="IPR002305">
    <property type="entry name" value="aa-tRNA-synth_Ic"/>
</dbReference>
<dbReference type="GO" id="GO:0003723">
    <property type="term" value="F:RNA binding"/>
    <property type="evidence" value="ECO:0007669"/>
    <property type="project" value="UniProtKB-KW"/>
</dbReference>
<dbReference type="InterPro" id="IPR036986">
    <property type="entry name" value="S4_RNA-bd_sf"/>
</dbReference>
<feature type="binding site" evidence="8">
    <location>
        <position position="160"/>
    </location>
    <ligand>
        <name>L-tyrosine</name>
        <dbReference type="ChEBI" id="CHEBI:58315"/>
    </ligand>
</feature>
<dbReference type="CDD" id="cd00805">
    <property type="entry name" value="TyrRS_core"/>
    <property type="match status" value="1"/>
</dbReference>
<dbReference type="PANTHER" id="PTHR11766:SF0">
    <property type="entry name" value="TYROSINE--TRNA LIGASE, MITOCHONDRIAL"/>
    <property type="match status" value="1"/>
</dbReference>
<protein>
    <recommendedName>
        <fullName evidence="8">Tyrosine--tRNA ligase</fullName>
        <ecNumber evidence="8">6.1.1.1</ecNumber>
    </recommendedName>
    <alternativeName>
        <fullName evidence="8">Tyrosyl-tRNA synthetase</fullName>
        <shortName evidence="8">TyrRS</shortName>
    </alternativeName>
</protein>
<dbReference type="Gene3D" id="3.10.290.10">
    <property type="entry name" value="RNA-binding S4 domain"/>
    <property type="match status" value="1"/>
</dbReference>
<evidence type="ECO:0000256" key="8">
    <source>
        <dbReference type="HAMAP-Rule" id="MF_02006"/>
    </source>
</evidence>
<dbReference type="AlphaFoldDB" id="A0A7G9GU60"/>
<feature type="binding site" evidence="8">
    <location>
        <position position="225"/>
    </location>
    <ligand>
        <name>ATP</name>
        <dbReference type="ChEBI" id="CHEBI:30616"/>
    </ligand>
</feature>
<dbReference type="Pfam" id="PF00579">
    <property type="entry name" value="tRNA-synt_1b"/>
    <property type="match status" value="1"/>
</dbReference>
<dbReference type="Gene3D" id="1.10.240.10">
    <property type="entry name" value="Tyrosyl-Transfer RNA Synthetase"/>
    <property type="match status" value="1"/>
</dbReference>
<evidence type="ECO:0000259" key="10">
    <source>
        <dbReference type="SMART" id="SM00363"/>
    </source>
</evidence>
<accession>A0A7G9GU60</accession>
<dbReference type="InterPro" id="IPR054608">
    <property type="entry name" value="SYY-like_C"/>
</dbReference>
<evidence type="ECO:0000313" key="11">
    <source>
        <dbReference type="EMBL" id="QNM14342.1"/>
    </source>
</evidence>
<dbReference type="Gene3D" id="3.40.50.620">
    <property type="entry name" value="HUPs"/>
    <property type="match status" value="1"/>
</dbReference>
<dbReference type="GO" id="GO:0006437">
    <property type="term" value="P:tyrosyl-tRNA aminoacylation"/>
    <property type="evidence" value="ECO:0007669"/>
    <property type="project" value="UniProtKB-UniRule"/>
</dbReference>
<evidence type="ECO:0000256" key="5">
    <source>
        <dbReference type="ARBA" id="ARBA00022917"/>
    </source>
</evidence>
<dbReference type="SUPFAM" id="SSF55174">
    <property type="entry name" value="Alpha-L RNA-binding motif"/>
    <property type="match status" value="1"/>
</dbReference>
<evidence type="ECO:0000256" key="9">
    <source>
        <dbReference type="PROSITE-ProRule" id="PRU00182"/>
    </source>
</evidence>
<dbReference type="InterPro" id="IPR001412">
    <property type="entry name" value="aa-tRNA-synth_I_CS"/>
</dbReference>
<evidence type="ECO:0000256" key="3">
    <source>
        <dbReference type="ARBA" id="ARBA00022840"/>
    </source>
</evidence>
<evidence type="ECO:0000313" key="12">
    <source>
        <dbReference type="Proteomes" id="UP000515856"/>
    </source>
</evidence>
<name>A0A7G9GU60_9FIRM</name>
<dbReference type="PANTHER" id="PTHR11766">
    <property type="entry name" value="TYROSYL-TRNA SYNTHETASE"/>
    <property type="match status" value="1"/>
</dbReference>
<feature type="binding site" evidence="8">
    <location>
        <position position="164"/>
    </location>
    <ligand>
        <name>L-tyrosine</name>
        <dbReference type="ChEBI" id="CHEBI:58315"/>
    </ligand>
</feature>
<dbReference type="Proteomes" id="UP000515856">
    <property type="component" value="Chromosome"/>
</dbReference>
<keyword evidence="6 8" id="KW-0030">Aminoacyl-tRNA synthetase</keyword>
<dbReference type="Pfam" id="PF22421">
    <property type="entry name" value="SYY_C-terminal"/>
    <property type="match status" value="1"/>
</dbReference>
<evidence type="ECO:0000256" key="1">
    <source>
        <dbReference type="ARBA" id="ARBA00022598"/>
    </source>
</evidence>
<evidence type="ECO:0000256" key="4">
    <source>
        <dbReference type="ARBA" id="ARBA00022884"/>
    </source>
</evidence>
<keyword evidence="2 8" id="KW-0547">Nucleotide-binding</keyword>
<evidence type="ECO:0000256" key="2">
    <source>
        <dbReference type="ARBA" id="ARBA00022741"/>
    </source>
</evidence>
<proteinExistence type="inferred from homology"/>
<dbReference type="EMBL" id="CP060636">
    <property type="protein sequence ID" value="QNM14342.1"/>
    <property type="molecule type" value="Genomic_DNA"/>
</dbReference>
<feature type="short sequence motif" description="'KMSKS' region" evidence="8">
    <location>
        <begin position="222"/>
        <end position="226"/>
    </location>
</feature>
<reference evidence="11 12" key="1">
    <citation type="submission" date="2020-08" db="EMBL/GenBank/DDBJ databases">
        <authorList>
            <person name="Liu C."/>
            <person name="Sun Q."/>
        </authorList>
    </citation>
    <scope>NUCLEOTIDE SEQUENCE [LARGE SCALE GENOMIC DNA]</scope>
    <source>
        <strain evidence="11 12">NSJ-61</strain>
    </source>
</reference>
<evidence type="ECO:0000256" key="7">
    <source>
        <dbReference type="ARBA" id="ARBA00048248"/>
    </source>
</evidence>
<comment type="subcellular location">
    <subcellularLocation>
        <location evidence="8">Cytoplasm</location>
    </subcellularLocation>
</comment>
<keyword evidence="4 9" id="KW-0694">RNA-binding</keyword>
<evidence type="ECO:0000256" key="6">
    <source>
        <dbReference type="ARBA" id="ARBA00023146"/>
    </source>
</evidence>
<dbReference type="FunFam" id="1.10.240.10:FF:000001">
    <property type="entry name" value="Tyrosine--tRNA ligase"/>
    <property type="match status" value="1"/>
</dbReference>
<dbReference type="InterPro" id="IPR002942">
    <property type="entry name" value="S4_RNA-bd"/>
</dbReference>
<gene>
    <name evidence="8" type="primary">tyrS</name>
    <name evidence="11" type="ORF">H9Q80_17765</name>
</gene>
<dbReference type="GO" id="GO:0005829">
    <property type="term" value="C:cytosol"/>
    <property type="evidence" value="ECO:0007669"/>
    <property type="project" value="TreeGrafter"/>
</dbReference>
<comment type="similarity">
    <text evidence="8">Belongs to the class-I aminoacyl-tRNA synthetase family. TyrS type 1 subfamily.</text>
</comment>
<feature type="short sequence motif" description="'HIGH' region" evidence="8">
    <location>
        <begin position="38"/>
        <end position="47"/>
    </location>
</feature>
<dbReference type="GO" id="GO:0004831">
    <property type="term" value="F:tyrosine-tRNA ligase activity"/>
    <property type="evidence" value="ECO:0007669"/>
    <property type="project" value="UniProtKB-UniRule"/>
</dbReference>
<keyword evidence="3 8" id="KW-0067">ATP-binding</keyword>
<dbReference type="InterPro" id="IPR024088">
    <property type="entry name" value="Tyr-tRNA-ligase_bac-type"/>
</dbReference>
<dbReference type="SUPFAM" id="SSF52374">
    <property type="entry name" value="Nucleotidylyl transferase"/>
    <property type="match status" value="1"/>
</dbReference>
<keyword evidence="5 8" id="KW-0648">Protein biosynthesis</keyword>
<dbReference type="NCBIfam" id="TIGR00234">
    <property type="entry name" value="tyrS"/>
    <property type="match status" value="1"/>
</dbReference>
<dbReference type="PROSITE" id="PS00178">
    <property type="entry name" value="AA_TRNA_LIGASE_I"/>
    <property type="match status" value="1"/>
</dbReference>
<dbReference type="CDD" id="cd00165">
    <property type="entry name" value="S4"/>
    <property type="match status" value="1"/>
</dbReference>
<dbReference type="SMART" id="SM00363">
    <property type="entry name" value="S4"/>
    <property type="match status" value="1"/>
</dbReference>
<dbReference type="HAMAP" id="MF_02006">
    <property type="entry name" value="Tyr_tRNA_synth_type1"/>
    <property type="match status" value="1"/>
</dbReference>
<dbReference type="InterPro" id="IPR014729">
    <property type="entry name" value="Rossmann-like_a/b/a_fold"/>
</dbReference>
<comment type="subunit">
    <text evidence="8">Homodimer.</text>
</comment>
<sequence>MKLFDELKWRGLINDVTSPDLEEKLNARGMTFYIGTDPTGDSLHIGHYSSLLCAKRLAAHGHHPLMLVGGATGFIGDPKATGERNMLTKEVLQHNYDCLSAQIKELFGFEMVNNLDWTKDLSVIDFLRDIGKYFNINYMINKETVKRRLESGISYTEFSYMILQAMDFLHLYEAKGCTLQLGGQDQWGNITSGLELIRKKHGADVECYGMTMPLITKADGTKFGKSETGTVWLDKSKTSSYEMYQFLVNSEDAKVIDYLKKLTFLGKEEIDALEDSLNKEPHKREAQKALAREVVTYLHGEDEYQKALKITNALFRGNIKDLEANEIKDALHGMEAKSIDDNMPLPDALVAAGIASSKREAREWINQGSIQINGEKIQDVAFVVSSANAISENHTLIKKGKRNYFVIEQ</sequence>